<evidence type="ECO:0000313" key="2">
    <source>
        <dbReference type="EMBL" id="CAI3984456.1"/>
    </source>
</evidence>
<dbReference type="AlphaFoldDB" id="A0A9P1FQI2"/>
<protein>
    <submittedName>
        <fullName evidence="4">Guanosine-5'-triphosphate,3'-diphosphate pyrophosphatase (Guanosine pentaphosphate phosphohydrolase ) (PppGpp-5'-phosphohydrolase)</fullName>
    </submittedName>
</protein>
<evidence type="ECO:0000313" key="5">
    <source>
        <dbReference type="Proteomes" id="UP001152797"/>
    </source>
</evidence>
<feature type="domain" description="Ppx/GppA phosphatase N-terminal" evidence="1">
    <location>
        <begin position="49"/>
        <end position="153"/>
    </location>
</feature>
<keyword evidence="5" id="KW-1185">Reference proteome</keyword>
<dbReference type="InterPro" id="IPR050273">
    <property type="entry name" value="GppA/Ppx_hydrolase"/>
</dbReference>
<dbReference type="EMBL" id="CAMXCT010000890">
    <property type="protein sequence ID" value="CAI3984456.1"/>
    <property type="molecule type" value="Genomic_DNA"/>
</dbReference>
<dbReference type="Gene3D" id="3.30.420.40">
    <property type="match status" value="1"/>
</dbReference>
<evidence type="ECO:0000259" key="1">
    <source>
        <dbReference type="Pfam" id="PF02541"/>
    </source>
</evidence>
<evidence type="ECO:0000313" key="4">
    <source>
        <dbReference type="EMBL" id="CAL4771768.1"/>
    </source>
</evidence>
<dbReference type="EMBL" id="CAMXCT030000890">
    <property type="protein sequence ID" value="CAL4771768.1"/>
    <property type="molecule type" value="Genomic_DNA"/>
</dbReference>
<dbReference type="PANTHER" id="PTHR30005">
    <property type="entry name" value="EXOPOLYPHOSPHATASE"/>
    <property type="match status" value="1"/>
</dbReference>
<reference evidence="2" key="1">
    <citation type="submission" date="2022-10" db="EMBL/GenBank/DDBJ databases">
        <authorList>
            <person name="Chen Y."/>
            <person name="Dougan E. K."/>
            <person name="Chan C."/>
            <person name="Rhodes N."/>
            <person name="Thang M."/>
        </authorList>
    </citation>
    <scope>NUCLEOTIDE SEQUENCE</scope>
</reference>
<gene>
    <name evidence="2" type="ORF">C1SCF055_LOCUS11987</name>
</gene>
<dbReference type="InterPro" id="IPR003695">
    <property type="entry name" value="Ppx_GppA_N"/>
</dbReference>
<reference evidence="3" key="2">
    <citation type="submission" date="2024-04" db="EMBL/GenBank/DDBJ databases">
        <authorList>
            <person name="Chen Y."/>
            <person name="Shah S."/>
            <person name="Dougan E. K."/>
            <person name="Thang M."/>
            <person name="Chan C."/>
        </authorList>
    </citation>
    <scope>NUCLEOTIDE SEQUENCE [LARGE SCALE GENOMIC DNA]</scope>
</reference>
<dbReference type="PANTHER" id="PTHR30005:SF0">
    <property type="entry name" value="RETROGRADE REGULATION PROTEIN 2"/>
    <property type="match status" value="1"/>
</dbReference>
<dbReference type="InterPro" id="IPR043129">
    <property type="entry name" value="ATPase_NBD"/>
</dbReference>
<comment type="caution">
    <text evidence="2">The sequence shown here is derived from an EMBL/GenBank/DDBJ whole genome shotgun (WGS) entry which is preliminary data.</text>
</comment>
<dbReference type="OrthoDB" id="191139at2759"/>
<name>A0A9P1FQI2_9DINO</name>
<dbReference type="SUPFAM" id="SSF53067">
    <property type="entry name" value="Actin-like ATPase domain"/>
    <property type="match status" value="1"/>
</dbReference>
<evidence type="ECO:0000313" key="3">
    <source>
        <dbReference type="EMBL" id="CAL1137831.1"/>
    </source>
</evidence>
<organism evidence="2">
    <name type="scientific">Cladocopium goreaui</name>
    <dbReference type="NCBI Taxonomy" id="2562237"/>
    <lineage>
        <taxon>Eukaryota</taxon>
        <taxon>Sar</taxon>
        <taxon>Alveolata</taxon>
        <taxon>Dinophyceae</taxon>
        <taxon>Suessiales</taxon>
        <taxon>Symbiodiniaceae</taxon>
        <taxon>Cladocopium</taxon>
    </lineage>
</organism>
<accession>A0A9P1FQI2</accession>
<proteinExistence type="predicted"/>
<sequence length="437" mass="48062">MTDLRRRAAFDIGSAATKLMIADIAGSTVVKELFAREIPVAFAIDWRQSSDGNLSDAIQDKGLSVLRSLIAECEAHGVPQAARCAIATEVFRQAGNGADYLEKVLKEVSLPVQVLSQQQEAEIGYSTAVALADVPDSVICWDSGGASFQITMRDGDGLQAYMGGLGTGVVTSILVQDVQGQSLSSKPTPNPVSSGEAEKLVAQLKSRLDEGPKWLKGSKVTAIGGPNSMFCIAFEALGKRHFNSTEICTVLNSLIGQSDEQLSTQAFCQGDLREAPGYILPKIALLLSVMEHCEIAEVHFCSAIGSCAGLLISARSRMISVLARQLERLRVRLVVNFMHGNVTKPLRGIEWYRIVDRKEDDSIRFSLGWDREPRSVTTMSQHAVFYSWFLLMTWVLKDHIPAFAQQWQTVQEPYLELGPAMWVAMRALQPWSKRERK</sequence>
<dbReference type="Gene3D" id="3.30.420.150">
    <property type="entry name" value="Exopolyphosphatase. Domain 2"/>
    <property type="match status" value="1"/>
</dbReference>
<dbReference type="GO" id="GO:0006357">
    <property type="term" value="P:regulation of transcription by RNA polymerase II"/>
    <property type="evidence" value="ECO:0007669"/>
    <property type="project" value="TreeGrafter"/>
</dbReference>
<dbReference type="Proteomes" id="UP001152797">
    <property type="component" value="Unassembled WGS sequence"/>
</dbReference>
<dbReference type="EMBL" id="CAMXCT020000890">
    <property type="protein sequence ID" value="CAL1137831.1"/>
    <property type="molecule type" value="Genomic_DNA"/>
</dbReference>
<dbReference type="Pfam" id="PF02541">
    <property type="entry name" value="Ppx-GppA"/>
    <property type="match status" value="1"/>
</dbReference>